<dbReference type="PIRSF" id="PIRSF001423">
    <property type="entry name" value="Urocanate_hydrat"/>
    <property type="match status" value="1"/>
</dbReference>
<evidence type="ECO:0000256" key="2">
    <source>
        <dbReference type="ARBA" id="ARBA00007578"/>
    </source>
</evidence>
<comment type="similarity">
    <text evidence="2 9">Belongs to the urocanase family.</text>
</comment>
<comment type="function">
    <text evidence="9">Catalyzes the conversion of urocanate to 4-imidazolone-5-propionate.</text>
</comment>
<dbReference type="InterPro" id="IPR035401">
    <property type="entry name" value="Urocanase_C"/>
</dbReference>
<dbReference type="Pfam" id="PF17392">
    <property type="entry name" value="Urocanase_C"/>
    <property type="match status" value="1"/>
</dbReference>
<feature type="domain" description="Urocanase Rossmann-like" evidence="10">
    <location>
        <begin position="139"/>
        <end position="347"/>
    </location>
</feature>
<keyword evidence="14" id="KW-1185">Reference proteome</keyword>
<accession>A0ABM6RS93</accession>
<protein>
    <recommendedName>
        <fullName evidence="3 9">Urocanate hydratase</fullName>
        <shortName evidence="9">Urocanase</shortName>
        <ecNumber evidence="3 9">4.2.1.49</ecNumber>
    </recommendedName>
    <alternativeName>
        <fullName evidence="7 9">Imidazolonepropionate hydrolase</fullName>
    </alternativeName>
</protein>
<feature type="binding site" evidence="9">
    <location>
        <begin position="272"/>
        <end position="273"/>
    </location>
    <ligand>
        <name>NAD(+)</name>
        <dbReference type="ChEBI" id="CHEBI:57540"/>
    </ligand>
</feature>
<evidence type="ECO:0000256" key="3">
    <source>
        <dbReference type="ARBA" id="ARBA00011992"/>
    </source>
</evidence>
<dbReference type="InterPro" id="IPR023637">
    <property type="entry name" value="Urocanase-like"/>
</dbReference>
<dbReference type="EMBL" id="CP019454">
    <property type="protein sequence ID" value="AUW94296.1"/>
    <property type="molecule type" value="Genomic_DNA"/>
</dbReference>
<name>A0ABM6RS93_9FIRM</name>
<comment type="catalytic activity">
    <reaction evidence="8 9">
        <text>4-imidazolone-5-propanoate = trans-urocanate + H2O</text>
        <dbReference type="Rhea" id="RHEA:13101"/>
        <dbReference type="ChEBI" id="CHEBI:15377"/>
        <dbReference type="ChEBI" id="CHEBI:17771"/>
        <dbReference type="ChEBI" id="CHEBI:77893"/>
        <dbReference type="EC" id="4.2.1.49"/>
    </reaction>
</comment>
<dbReference type="PANTHER" id="PTHR12216">
    <property type="entry name" value="UROCANATE HYDRATASE"/>
    <property type="match status" value="1"/>
</dbReference>
<feature type="binding site" evidence="9">
    <location>
        <begin position="175"/>
        <end position="177"/>
    </location>
    <ligand>
        <name>NAD(+)</name>
        <dbReference type="ChEBI" id="CHEBI:57540"/>
    </ligand>
</feature>
<evidence type="ECO:0000259" key="11">
    <source>
        <dbReference type="Pfam" id="PF17391"/>
    </source>
</evidence>
<dbReference type="HAMAP" id="MF_00577">
    <property type="entry name" value="HutU"/>
    <property type="match status" value="1"/>
</dbReference>
<feature type="binding site" evidence="9">
    <location>
        <position position="491"/>
    </location>
    <ligand>
        <name>NAD(+)</name>
        <dbReference type="ChEBI" id="CHEBI:57540"/>
    </ligand>
</feature>
<comment type="pathway">
    <text evidence="1 9">Amino-acid degradation; L-histidine degradation into L-glutamate; N-formimidoyl-L-glutamate from L-histidine: step 2/3.</text>
</comment>
<dbReference type="SUPFAM" id="SSF111326">
    <property type="entry name" value="Urocanase"/>
    <property type="match status" value="1"/>
</dbReference>
<dbReference type="InterPro" id="IPR023636">
    <property type="entry name" value="Urocanase_CS"/>
</dbReference>
<keyword evidence="9" id="KW-0963">Cytoplasm</keyword>
<evidence type="ECO:0000256" key="4">
    <source>
        <dbReference type="ARBA" id="ARBA00022808"/>
    </source>
</evidence>
<dbReference type="InterPro" id="IPR055351">
    <property type="entry name" value="Urocanase"/>
</dbReference>
<evidence type="ECO:0000256" key="8">
    <source>
        <dbReference type="ARBA" id="ARBA00047623"/>
    </source>
</evidence>
<dbReference type="Proteomes" id="UP000325292">
    <property type="component" value="Chromosome"/>
</dbReference>
<dbReference type="Pfam" id="PF17391">
    <property type="entry name" value="Urocanase_N"/>
    <property type="match status" value="1"/>
</dbReference>
<feature type="domain" description="Urocanase C-terminal" evidence="12">
    <location>
        <begin position="350"/>
        <end position="542"/>
    </location>
</feature>
<comment type="cofactor">
    <cofactor evidence="9">
        <name>NAD(+)</name>
        <dbReference type="ChEBI" id="CHEBI:57540"/>
    </cofactor>
    <text evidence="9">Binds 1 NAD(+) per subunit.</text>
</comment>
<gene>
    <name evidence="9" type="primary">hutU</name>
    <name evidence="13" type="ORF">BXT84_10400</name>
</gene>
<dbReference type="NCBIfam" id="NF003820">
    <property type="entry name" value="PRK05414.1"/>
    <property type="match status" value="1"/>
</dbReference>
<feature type="binding site" evidence="9">
    <location>
        <begin position="262"/>
        <end position="266"/>
    </location>
    <ligand>
        <name>NAD(+)</name>
        <dbReference type="ChEBI" id="CHEBI:57540"/>
    </ligand>
</feature>
<feature type="binding site" evidence="9">
    <location>
        <position position="200"/>
    </location>
    <ligand>
        <name>NAD(+)</name>
        <dbReference type="ChEBI" id="CHEBI:57540"/>
    </ligand>
</feature>
<evidence type="ECO:0000256" key="1">
    <source>
        <dbReference type="ARBA" id="ARBA00004794"/>
    </source>
</evidence>
<dbReference type="NCBIfam" id="TIGR01228">
    <property type="entry name" value="hutU"/>
    <property type="match status" value="1"/>
</dbReference>
<reference evidence="13 14" key="1">
    <citation type="journal article" date="2019" name="Sci. Rep.">
        <title>Sulfobacillus thermotolerans: new insights into resistance and metabolic capacities of acidophilic chemolithotrophs.</title>
        <authorList>
            <person name="Panyushkina A.E."/>
            <person name="Babenko V.V."/>
            <person name="Nikitina A.S."/>
            <person name="Selezneva O.V."/>
            <person name="Tsaplina I.A."/>
            <person name="Letarova M.A."/>
            <person name="Kostryukova E.S."/>
            <person name="Letarov A.V."/>
        </authorList>
    </citation>
    <scope>NUCLEOTIDE SEQUENCE [LARGE SCALE GENOMIC DNA]</scope>
    <source>
        <strain evidence="13 14">Kr1</strain>
    </source>
</reference>
<dbReference type="PROSITE" id="PS01233">
    <property type="entry name" value="UROCANASE"/>
    <property type="match status" value="1"/>
</dbReference>
<feature type="binding site" evidence="9">
    <location>
        <position position="321"/>
    </location>
    <ligand>
        <name>NAD(+)</name>
        <dbReference type="ChEBI" id="CHEBI:57540"/>
    </ligand>
</feature>
<feature type="domain" description="Urocanase N-terminal" evidence="11">
    <location>
        <begin position="10"/>
        <end position="136"/>
    </location>
</feature>
<dbReference type="Pfam" id="PF01175">
    <property type="entry name" value="Urocanase"/>
    <property type="match status" value="1"/>
</dbReference>
<proteinExistence type="inferred from homology"/>
<comment type="caution">
    <text evidence="9">Lacks conserved residue(s) required for the propagation of feature annotation.</text>
</comment>
<dbReference type="Gene3D" id="3.40.1770.10">
    <property type="entry name" value="Urocanase superfamily"/>
    <property type="match status" value="1"/>
</dbReference>
<feature type="binding site" evidence="9">
    <location>
        <begin position="51"/>
        <end position="52"/>
    </location>
    <ligand>
        <name>NAD(+)</name>
        <dbReference type="ChEBI" id="CHEBI:57540"/>
    </ligand>
</feature>
<sequence>MQDFMRHSEIQAPTGPELHCKGWGQEGALRMLMNNLDARVGENPAQRIVYGGRGRAARSWPAYDKIVESLLTMDNDETLLIQSGKPVGVFKTQPGAPRVLIANANLVGKWATLEEFDRLEQMGLTMFGQMTAGSWIYIGSQGVIQGTFETLAALATKHFDGTLRGRLYVSAGLGGMGGAQPLSVKMLDGVALLAEVDARRIQKRLDSGYLDVGLESIPEAVNIALQAKAEGRALSIGVHCHANELLQYLVAERITPDVLSDQTAAHDPLVGYIPDELTVEEATILRAEDPSQYLQKARQSIAHHVENMLVLQRAGAQTFDYGNNIRREAFDQGVTDAFEILGYVPAYLRDLFCEGKGPFRWAVLSGKPEELYQLDQLALDMFGDNPLLRRWFTLARQYIQFQGLPARIAYMGLGERDAFAVRVNEWVAQGKLSAPVVFGRDHHDTGSVASPYRETEKMADGSDAIADWPILNALLNTAAGAHWVSFHHGGGTGIGYSLHAGAVVVADGSDDSAGRLSRVFFNDPGIGVIRHADAGYSLAEKTMLAHSARMRAPFVGPASNIPSDTRA</sequence>
<dbReference type="Gene3D" id="3.40.50.10730">
    <property type="entry name" value="Urocanase like domains"/>
    <property type="match status" value="1"/>
</dbReference>
<keyword evidence="6 9" id="KW-0456">Lyase</keyword>
<evidence type="ECO:0000259" key="10">
    <source>
        <dbReference type="Pfam" id="PF01175"/>
    </source>
</evidence>
<evidence type="ECO:0000313" key="14">
    <source>
        <dbReference type="Proteomes" id="UP000325292"/>
    </source>
</evidence>
<dbReference type="InterPro" id="IPR035085">
    <property type="entry name" value="Urocanase_Rossmann-like"/>
</dbReference>
<dbReference type="InterPro" id="IPR038364">
    <property type="entry name" value="Urocanase_central_sf"/>
</dbReference>
<dbReference type="InterPro" id="IPR035400">
    <property type="entry name" value="Urocanase_N"/>
</dbReference>
<evidence type="ECO:0000256" key="9">
    <source>
        <dbReference type="HAMAP-Rule" id="MF_00577"/>
    </source>
</evidence>
<organism evidence="13 14">
    <name type="scientific">Sulfobacillus thermotolerans</name>
    <dbReference type="NCBI Taxonomy" id="338644"/>
    <lineage>
        <taxon>Bacteria</taxon>
        <taxon>Bacillati</taxon>
        <taxon>Bacillota</taxon>
        <taxon>Clostridia</taxon>
        <taxon>Eubacteriales</taxon>
        <taxon>Clostridiales Family XVII. Incertae Sedis</taxon>
        <taxon>Sulfobacillus</taxon>
    </lineage>
</organism>
<evidence type="ECO:0000259" key="12">
    <source>
        <dbReference type="Pfam" id="PF17392"/>
    </source>
</evidence>
<feature type="binding site" evidence="9">
    <location>
        <position position="195"/>
    </location>
    <ligand>
        <name>NAD(+)</name>
        <dbReference type="ChEBI" id="CHEBI:57540"/>
    </ligand>
</feature>
<evidence type="ECO:0000313" key="13">
    <source>
        <dbReference type="EMBL" id="AUW94296.1"/>
    </source>
</evidence>
<comment type="subcellular location">
    <subcellularLocation>
        <location evidence="9">Cytoplasm</location>
    </subcellularLocation>
</comment>
<dbReference type="PANTHER" id="PTHR12216:SF4">
    <property type="entry name" value="UROCANATE HYDRATASE"/>
    <property type="match status" value="1"/>
</dbReference>
<keyword evidence="5 9" id="KW-0520">NAD</keyword>
<evidence type="ECO:0000256" key="5">
    <source>
        <dbReference type="ARBA" id="ARBA00023027"/>
    </source>
</evidence>
<dbReference type="EC" id="4.2.1.49" evidence="3 9"/>
<feature type="binding site" evidence="9">
    <location>
        <position position="129"/>
    </location>
    <ligand>
        <name>NAD(+)</name>
        <dbReference type="ChEBI" id="CHEBI:57540"/>
    </ligand>
</feature>
<evidence type="ECO:0000256" key="7">
    <source>
        <dbReference type="ARBA" id="ARBA00031640"/>
    </source>
</evidence>
<evidence type="ECO:0000256" key="6">
    <source>
        <dbReference type="ARBA" id="ARBA00023239"/>
    </source>
</evidence>
<dbReference type="InterPro" id="IPR036190">
    <property type="entry name" value="Urocanase_sf"/>
</dbReference>
<keyword evidence="4 9" id="KW-0369">Histidine metabolism</keyword>